<dbReference type="AlphaFoldDB" id="A0AAW3W6X6"/>
<accession>A0AAW3W6X6</accession>
<keyword evidence="1" id="KW-0812">Transmembrane</keyword>
<keyword evidence="1" id="KW-0472">Membrane</keyword>
<evidence type="ECO:0000313" key="3">
    <source>
        <dbReference type="Proteomes" id="UP001194098"/>
    </source>
</evidence>
<feature type="transmembrane region" description="Helical" evidence="1">
    <location>
        <begin position="35"/>
        <end position="57"/>
    </location>
</feature>
<reference evidence="2" key="1">
    <citation type="submission" date="2020-04" db="EMBL/GenBank/DDBJ databases">
        <authorList>
            <person name="Brown S."/>
        </authorList>
    </citation>
    <scope>NUCLEOTIDE SEQUENCE</scope>
    <source>
        <strain evidence="2">DJ015</strain>
    </source>
</reference>
<gene>
    <name evidence="2" type="ORF">HGI39_07930</name>
</gene>
<comment type="caution">
    <text evidence="2">The sequence shown here is derived from an EMBL/GenBank/DDBJ whole genome shotgun (WGS) entry which is preliminary data.</text>
</comment>
<organism evidence="2 3">
    <name type="scientific">Clostridium beijerinckii</name>
    <name type="common">Clostridium MP</name>
    <dbReference type="NCBI Taxonomy" id="1520"/>
    <lineage>
        <taxon>Bacteria</taxon>
        <taxon>Bacillati</taxon>
        <taxon>Bacillota</taxon>
        <taxon>Clostridia</taxon>
        <taxon>Eubacteriales</taxon>
        <taxon>Clostridiaceae</taxon>
        <taxon>Clostridium</taxon>
    </lineage>
</organism>
<dbReference type="EMBL" id="JABAGV010000015">
    <property type="protein sequence ID" value="MBC2474628.1"/>
    <property type="molecule type" value="Genomic_DNA"/>
</dbReference>
<dbReference type="RefSeq" id="WP_171779658.1">
    <property type="nucleotide sequence ID" value="NZ_JABAGV010000015.1"/>
</dbReference>
<sequence>MSTYILLIMNAYIEREKSEPMLKPKKWIDFFKENIIVTILFGLAIVALISVIVLVFIKTLCGENFIKTPYWEIGIVIASIVHAILIIILFYISEKEGQKNYKNRLNKYEMKLNILRYILKYEFYVYEQKKIEELIKQCNSAIKFHQISNKIFKSLSSLTKSALFPIMAFSFGLMAKKVKVNINDIIILTILTIWIIVMFWILFHGIKHYVEIFLDGESNKFKKLKGMLNDIIIKDFLKDENKKSNFELYNSGSN</sequence>
<evidence type="ECO:0000313" key="2">
    <source>
        <dbReference type="EMBL" id="MBC2474628.1"/>
    </source>
</evidence>
<keyword evidence="1" id="KW-1133">Transmembrane helix</keyword>
<protein>
    <recommendedName>
        <fullName evidence="4">ABC transmembrane type-1 domain-containing protein</fullName>
    </recommendedName>
</protein>
<proteinExistence type="predicted"/>
<evidence type="ECO:0000256" key="1">
    <source>
        <dbReference type="SAM" id="Phobius"/>
    </source>
</evidence>
<feature type="transmembrane region" description="Helical" evidence="1">
    <location>
        <begin position="185"/>
        <end position="203"/>
    </location>
</feature>
<evidence type="ECO:0008006" key="4">
    <source>
        <dbReference type="Google" id="ProtNLM"/>
    </source>
</evidence>
<name>A0AAW3W6X6_CLOBE</name>
<dbReference type="Proteomes" id="UP001194098">
    <property type="component" value="Unassembled WGS sequence"/>
</dbReference>
<reference evidence="2" key="2">
    <citation type="journal article" date="2022" name="Nat. Biotechnol.">
        <title>Carbon-negative production of acetone and isopropanol by gas fermentation at industrial pilot scale.</title>
        <authorList>
            <person name="Liew F.E."/>
            <person name="Nogle R."/>
            <person name="Abdalla T."/>
            <person name="Rasor B.J."/>
            <person name="Canter C."/>
            <person name="Jensen R.O."/>
            <person name="Wang L."/>
            <person name="Strutz J."/>
            <person name="Chirania P."/>
            <person name="De Tissera S."/>
            <person name="Mueller A.P."/>
            <person name="Ruan Z."/>
            <person name="Gao A."/>
            <person name="Tran L."/>
            <person name="Engle N.L."/>
            <person name="Bromley J.C."/>
            <person name="Daniell J."/>
            <person name="Conrado R."/>
            <person name="Tschaplinski T.J."/>
            <person name="Giannone R.J."/>
            <person name="Hettich R.L."/>
            <person name="Karim A.S."/>
            <person name="Simpson S.D."/>
            <person name="Brown S.D."/>
            <person name="Leang C."/>
            <person name="Jewett M.C."/>
            <person name="Kopke M."/>
        </authorList>
    </citation>
    <scope>NUCLEOTIDE SEQUENCE</scope>
    <source>
        <strain evidence="2">DJ015</strain>
    </source>
</reference>
<feature type="transmembrane region" description="Helical" evidence="1">
    <location>
        <begin position="69"/>
        <end position="92"/>
    </location>
</feature>